<dbReference type="EMBL" id="JMIH01000024">
    <property type="protein sequence ID" value="KEO72680.1"/>
    <property type="molecule type" value="Genomic_DNA"/>
</dbReference>
<evidence type="ECO:0000313" key="2">
    <source>
        <dbReference type="Proteomes" id="UP000027821"/>
    </source>
</evidence>
<reference evidence="1 2" key="1">
    <citation type="submission" date="2014-04" db="EMBL/GenBank/DDBJ databases">
        <title>Characterization and application of a salt tolerant electro-active bacterium.</title>
        <authorList>
            <person name="Yang L."/>
            <person name="Wei S."/>
            <person name="Tay Q.X.M."/>
        </authorList>
    </citation>
    <scope>NUCLEOTIDE SEQUENCE [LARGE SCALE GENOMIC DNA]</scope>
    <source>
        <strain evidence="1 2">LY1</strain>
    </source>
</reference>
<sequence length="90" mass="10347">MVAHRNTDLGLTPLHAAAYAWRYLVNLKQFYYMIKNAPDKVDNIYGKVLCLPPDPNCDCRIMESPVCNNHRFEPYKMIIPETACAFKPVS</sequence>
<accession>A0A074KWV4</accession>
<gene>
    <name evidence="1" type="ORF">EL17_18255</name>
</gene>
<protein>
    <submittedName>
        <fullName evidence="1">Uncharacterized protein</fullName>
    </submittedName>
</protein>
<name>A0A074KWV4_9BACT</name>
<evidence type="ECO:0000313" key="1">
    <source>
        <dbReference type="EMBL" id="KEO72680.1"/>
    </source>
</evidence>
<dbReference type="AlphaFoldDB" id="A0A074KWV4"/>
<keyword evidence="2" id="KW-1185">Reference proteome</keyword>
<dbReference type="Proteomes" id="UP000027821">
    <property type="component" value="Unassembled WGS sequence"/>
</dbReference>
<organism evidence="1 2">
    <name type="scientific">Anditalea andensis</name>
    <dbReference type="NCBI Taxonomy" id="1048983"/>
    <lineage>
        <taxon>Bacteria</taxon>
        <taxon>Pseudomonadati</taxon>
        <taxon>Bacteroidota</taxon>
        <taxon>Cytophagia</taxon>
        <taxon>Cytophagales</taxon>
        <taxon>Cytophagaceae</taxon>
        <taxon>Anditalea</taxon>
    </lineage>
</organism>
<proteinExistence type="predicted"/>
<comment type="caution">
    <text evidence="1">The sequence shown here is derived from an EMBL/GenBank/DDBJ whole genome shotgun (WGS) entry which is preliminary data.</text>
</comment>